<accession>G7VAM4</accession>
<organism evidence="1 2">
    <name type="scientific">Pyrobaculum ferrireducens</name>
    <dbReference type="NCBI Taxonomy" id="1104324"/>
    <lineage>
        <taxon>Archaea</taxon>
        <taxon>Thermoproteota</taxon>
        <taxon>Thermoprotei</taxon>
        <taxon>Thermoproteales</taxon>
        <taxon>Thermoproteaceae</taxon>
        <taxon>Pyrobaculum</taxon>
    </lineage>
</organism>
<evidence type="ECO:0000313" key="2">
    <source>
        <dbReference type="Proteomes" id="UP000005867"/>
    </source>
</evidence>
<sequence length="99" mass="11532">MEQVCKVSILYQVYQDAVGYTTIKIRTETKKRLMQIAGELEAARGEEVSLNEVIEHLIENYRTRSRKPLNLADLDHLAVELEEDASEKIDDILYRKSRH</sequence>
<dbReference type="HOGENOM" id="CLU_2313901_0_0_2"/>
<keyword evidence="2" id="KW-1185">Reference proteome</keyword>
<name>G7VAM4_9CREN</name>
<dbReference type="BioCyc" id="PSP1104324:GJSN-802-MONOMER"/>
<dbReference type="EMBL" id="CP003098">
    <property type="protein sequence ID" value="AET32263.1"/>
    <property type="molecule type" value="Genomic_DNA"/>
</dbReference>
<dbReference type="KEGG" id="pyr:P186_0819"/>
<dbReference type="eggNOG" id="arCOG07723">
    <property type="taxonomic scope" value="Archaea"/>
</dbReference>
<protein>
    <submittedName>
        <fullName evidence="1">Uncharacterized protein</fullName>
    </submittedName>
</protein>
<proteinExistence type="predicted"/>
<gene>
    <name evidence="1" type="ORF">P186_0819</name>
</gene>
<dbReference type="Proteomes" id="UP000005867">
    <property type="component" value="Chromosome"/>
</dbReference>
<evidence type="ECO:0000313" key="1">
    <source>
        <dbReference type="EMBL" id="AET32263.1"/>
    </source>
</evidence>
<dbReference type="STRING" id="1104324.P186_0819"/>
<reference evidence="1 2" key="1">
    <citation type="journal article" date="2012" name="J. Bacteriol.">
        <title>Complete genome sequence of strain 1860, a crenarchaeon of the genus pyrobaculum able to grow with various electron acceptors.</title>
        <authorList>
            <person name="Mardanov A.V."/>
            <person name="Gumerov V.M."/>
            <person name="Slobodkina G.B."/>
            <person name="Beletsky A.V."/>
            <person name="Bonch-Osmolovskaya E.A."/>
            <person name="Ravin N.V."/>
            <person name="Skryabin K.G."/>
        </authorList>
    </citation>
    <scope>NUCLEOTIDE SEQUENCE [LARGE SCALE GENOMIC DNA]</scope>
    <source>
        <strain evidence="1 2">1860</strain>
    </source>
</reference>
<dbReference type="AlphaFoldDB" id="G7VAM4"/>